<feature type="transmembrane region" description="Helical" evidence="1">
    <location>
        <begin position="59"/>
        <end position="79"/>
    </location>
</feature>
<accession>A0AAV6YW61</accession>
<dbReference type="AlphaFoldDB" id="A0AAV6YW61"/>
<dbReference type="Proteomes" id="UP000824782">
    <property type="component" value="Unassembled WGS sequence"/>
</dbReference>
<protein>
    <submittedName>
        <fullName evidence="2">Uncharacterized protein</fullName>
    </submittedName>
</protein>
<name>A0AAV6YW61_ENGPU</name>
<keyword evidence="3" id="KW-1185">Reference proteome</keyword>
<keyword evidence="1" id="KW-0472">Membrane</keyword>
<gene>
    <name evidence="2" type="ORF">GDO81_019890</name>
</gene>
<keyword evidence="1" id="KW-1133">Transmembrane helix</keyword>
<keyword evidence="1" id="KW-0812">Transmembrane</keyword>
<evidence type="ECO:0000256" key="1">
    <source>
        <dbReference type="SAM" id="Phobius"/>
    </source>
</evidence>
<proteinExistence type="predicted"/>
<reference evidence="2" key="1">
    <citation type="thesis" date="2020" institute="ProQuest LLC" country="789 East Eisenhower Parkway, Ann Arbor, MI, USA">
        <title>Comparative Genomics and Chromosome Evolution.</title>
        <authorList>
            <person name="Mudd A.B."/>
        </authorList>
    </citation>
    <scope>NUCLEOTIDE SEQUENCE</scope>
    <source>
        <strain evidence="2">237g6f4</strain>
        <tissue evidence="2">Blood</tissue>
    </source>
</reference>
<evidence type="ECO:0000313" key="3">
    <source>
        <dbReference type="Proteomes" id="UP000824782"/>
    </source>
</evidence>
<comment type="caution">
    <text evidence="2">The sequence shown here is derived from an EMBL/GenBank/DDBJ whole genome shotgun (WGS) entry which is preliminary data.</text>
</comment>
<dbReference type="EMBL" id="WNYA01011701">
    <property type="protein sequence ID" value="KAG8540070.1"/>
    <property type="molecule type" value="Genomic_DNA"/>
</dbReference>
<evidence type="ECO:0000313" key="2">
    <source>
        <dbReference type="EMBL" id="KAG8540070.1"/>
    </source>
</evidence>
<organism evidence="2 3">
    <name type="scientific">Engystomops pustulosus</name>
    <name type="common">Tungara frog</name>
    <name type="synonym">Physalaemus pustulosus</name>
    <dbReference type="NCBI Taxonomy" id="76066"/>
    <lineage>
        <taxon>Eukaryota</taxon>
        <taxon>Metazoa</taxon>
        <taxon>Chordata</taxon>
        <taxon>Craniata</taxon>
        <taxon>Vertebrata</taxon>
        <taxon>Euteleostomi</taxon>
        <taxon>Amphibia</taxon>
        <taxon>Batrachia</taxon>
        <taxon>Anura</taxon>
        <taxon>Neobatrachia</taxon>
        <taxon>Hyloidea</taxon>
        <taxon>Leptodactylidae</taxon>
        <taxon>Leiuperinae</taxon>
        <taxon>Engystomops</taxon>
    </lineage>
</organism>
<sequence>MVLNRSCSESHLKKSYFVLSLLHKRGQTLCQYYIEFSASPPYPGGATSSFLASKICKSLYNLFFSLYIYIYLYIYILYIND</sequence>